<dbReference type="InterPro" id="IPR043129">
    <property type="entry name" value="ATPase_NBD"/>
</dbReference>
<comment type="subunit">
    <text evidence="5">Self-interacts. Interacts with FtsZ.</text>
</comment>
<keyword evidence="2 5" id="KW-0132">Cell division</keyword>
<dbReference type="GO" id="GO:0032153">
    <property type="term" value="C:cell division site"/>
    <property type="evidence" value="ECO:0007669"/>
    <property type="project" value="UniProtKB-UniRule"/>
</dbReference>
<dbReference type="GO" id="GO:0043093">
    <property type="term" value="P:FtsZ-dependent cytokinesis"/>
    <property type="evidence" value="ECO:0007669"/>
    <property type="project" value="UniProtKB-UniRule"/>
</dbReference>
<gene>
    <name evidence="5 8" type="primary">ftsA</name>
    <name evidence="8" type="ORF">C0187_06360</name>
</gene>
<dbReference type="GO" id="GO:0009898">
    <property type="term" value="C:cytoplasmic side of plasma membrane"/>
    <property type="evidence" value="ECO:0007669"/>
    <property type="project" value="UniProtKB-UniRule"/>
</dbReference>
<dbReference type="RefSeq" id="WP_424606091.1">
    <property type="nucleotide sequence ID" value="NZ_JBNAVA010000011.1"/>
</dbReference>
<sequence>MKHDNIFVGLDIGTTKTCATVVRKNENEELELIGVGLAPSTGIRKGVVINIEATVNSIKEAIANAERMAGVSIHNVTVGIAGGHIKSFNSKGIIAVKNREVTDKDIERVIESASAVDIPIGSEVLHVIPQQYTLDGQSDIRNPRGMSGVRLEVDVHIITGAVSSAQNIIKSCERAGLLVDDIVLEQLASAEAVLSEDEKELGVCLIDGGGGTTDMIILKKGTVYHTAVLQLGGQSCTSDLAIGINAPEVEAEKIKKSYGCVWMPYVSDDETIDVPSVGGRPPRKISRTVLTQILHARCEEILQMFLGELYKKKFYDMIGAGIVFTGGMSNIEGLEELAYSIFNLPVRIAKPDKITRGLVDTINDPMYSTSVGLALIAAKKGHPKVIMSKGTDETKLNKIMEKMKSMIKEFF</sequence>
<dbReference type="Pfam" id="PF14450">
    <property type="entry name" value="FtsA"/>
    <property type="match status" value="2"/>
</dbReference>
<dbReference type="Gene3D" id="3.30.420.40">
    <property type="match status" value="1"/>
</dbReference>
<evidence type="ECO:0000256" key="4">
    <source>
        <dbReference type="ARBA" id="ARBA00023306"/>
    </source>
</evidence>
<evidence type="ECO:0000313" key="9">
    <source>
        <dbReference type="Proteomes" id="UP000242881"/>
    </source>
</evidence>
<dbReference type="AlphaFoldDB" id="A0A2J6WHB3"/>
<feature type="domain" description="SHS2" evidence="7">
    <location>
        <begin position="7"/>
        <end position="193"/>
    </location>
</feature>
<dbReference type="PIRSF" id="PIRSF003101">
    <property type="entry name" value="FtsA"/>
    <property type="match status" value="1"/>
</dbReference>
<protein>
    <recommendedName>
        <fullName evidence="5 6">Cell division protein FtsA</fullName>
    </recommendedName>
</protein>
<evidence type="ECO:0000259" key="7">
    <source>
        <dbReference type="SMART" id="SM00842"/>
    </source>
</evidence>
<evidence type="ECO:0000256" key="5">
    <source>
        <dbReference type="HAMAP-Rule" id="MF_02033"/>
    </source>
</evidence>
<comment type="similarity">
    <text evidence="5 6">Belongs to the FtsA/MreB family.</text>
</comment>
<dbReference type="CDD" id="cd24048">
    <property type="entry name" value="ASKHA_NBD_FtsA"/>
    <property type="match status" value="1"/>
</dbReference>
<dbReference type="SUPFAM" id="SSF53067">
    <property type="entry name" value="Actin-like ATPase domain"/>
    <property type="match status" value="2"/>
</dbReference>
<dbReference type="Pfam" id="PF02491">
    <property type="entry name" value="SHS2_FTSA"/>
    <property type="match status" value="1"/>
</dbReference>
<proteinExistence type="inferred from homology"/>
<evidence type="ECO:0000256" key="1">
    <source>
        <dbReference type="ARBA" id="ARBA00022475"/>
    </source>
</evidence>
<dbReference type="InterPro" id="IPR050696">
    <property type="entry name" value="FtsA/MreB"/>
</dbReference>
<evidence type="ECO:0000256" key="2">
    <source>
        <dbReference type="ARBA" id="ARBA00022618"/>
    </source>
</evidence>
<evidence type="ECO:0000256" key="3">
    <source>
        <dbReference type="ARBA" id="ARBA00023136"/>
    </source>
</evidence>
<dbReference type="EMBL" id="PNIN01000063">
    <property type="protein sequence ID" value="PMP69762.1"/>
    <property type="molecule type" value="Genomic_DNA"/>
</dbReference>
<dbReference type="Proteomes" id="UP000242881">
    <property type="component" value="Unassembled WGS sequence"/>
</dbReference>
<dbReference type="PANTHER" id="PTHR32432:SF4">
    <property type="entry name" value="CELL DIVISION PROTEIN FTSA"/>
    <property type="match status" value="1"/>
</dbReference>
<comment type="function">
    <text evidence="5 6">Cell division protein that is involved in the assembly of the Z ring. May serve as a membrane anchor for the Z ring.</text>
</comment>
<dbReference type="Gene3D" id="3.30.1490.110">
    <property type="match status" value="1"/>
</dbReference>
<dbReference type="InterPro" id="IPR020823">
    <property type="entry name" value="Cell_div_FtsA"/>
</dbReference>
<dbReference type="InterPro" id="IPR003494">
    <property type="entry name" value="SHS2_FtsA"/>
</dbReference>
<keyword evidence="4 5" id="KW-0131">Cell cycle</keyword>
<dbReference type="PANTHER" id="PTHR32432">
    <property type="entry name" value="CELL DIVISION PROTEIN FTSA-RELATED"/>
    <property type="match status" value="1"/>
</dbReference>
<reference evidence="8 9" key="1">
    <citation type="submission" date="2018-01" db="EMBL/GenBank/DDBJ databases">
        <title>Metagenomic assembled genomes from two thermal pools in the Uzon Caldera, Kamchatka, Russia.</title>
        <authorList>
            <person name="Wilkins L."/>
            <person name="Ettinger C."/>
        </authorList>
    </citation>
    <scope>NUCLEOTIDE SEQUENCE [LARGE SCALE GENOMIC DNA]</scope>
    <source>
        <strain evidence="8">ZAV-05</strain>
    </source>
</reference>
<name>A0A2J6WHB3_9BACT</name>
<comment type="subcellular location">
    <subcellularLocation>
        <location evidence="5">Cell membrane</location>
        <topology evidence="5">Peripheral membrane protein</topology>
        <orientation evidence="5">Cytoplasmic side</orientation>
    </subcellularLocation>
    <text evidence="5">Localizes to the Z ring in an FtsZ-dependent manner. Targeted to the membrane through a conserved C-terminal amphipathic helix.</text>
</comment>
<evidence type="ECO:0000313" key="8">
    <source>
        <dbReference type="EMBL" id="PMP69762.1"/>
    </source>
</evidence>
<organism evidence="8 9">
    <name type="scientific">Calditerrivibrio nitroreducens</name>
    <dbReference type="NCBI Taxonomy" id="477976"/>
    <lineage>
        <taxon>Bacteria</taxon>
        <taxon>Pseudomonadati</taxon>
        <taxon>Deferribacterota</taxon>
        <taxon>Deferribacteres</taxon>
        <taxon>Deferribacterales</taxon>
        <taxon>Calditerrivibrionaceae</taxon>
    </lineage>
</organism>
<comment type="caution">
    <text evidence="8">The sequence shown here is derived from an EMBL/GenBank/DDBJ whole genome shotgun (WGS) entry which is preliminary data.</text>
</comment>
<evidence type="ECO:0000256" key="6">
    <source>
        <dbReference type="PIRNR" id="PIRNR003101"/>
    </source>
</evidence>
<keyword evidence="1 5" id="KW-1003">Cell membrane</keyword>
<dbReference type="FunFam" id="3.30.1490.110:FF:000001">
    <property type="entry name" value="Cell division protein FtsA"/>
    <property type="match status" value="1"/>
</dbReference>
<dbReference type="SMART" id="SM00842">
    <property type="entry name" value="FtsA"/>
    <property type="match status" value="1"/>
</dbReference>
<dbReference type="NCBIfam" id="TIGR01174">
    <property type="entry name" value="ftsA"/>
    <property type="match status" value="1"/>
</dbReference>
<accession>A0A2J6WHB3</accession>
<keyword evidence="3 5" id="KW-0472">Membrane</keyword>
<dbReference type="HAMAP" id="MF_02033">
    <property type="entry name" value="FtsA"/>
    <property type="match status" value="1"/>
</dbReference>